<proteinExistence type="predicted"/>
<evidence type="ECO:0000256" key="1">
    <source>
        <dbReference type="SAM" id="MobiDB-lite"/>
    </source>
</evidence>
<keyword evidence="3" id="KW-1185">Reference proteome</keyword>
<name>A0A9P7PY06_9HYPO</name>
<feature type="region of interest" description="Disordered" evidence="1">
    <location>
        <begin position="1"/>
        <end position="33"/>
    </location>
</feature>
<reference evidence="2 3" key="1">
    <citation type="journal article" date="2020" name="bioRxiv">
        <title>Whole genome comparisons of ergot fungi reveals the divergence and evolution of species within the genus Claviceps are the result of varying mechanisms driving genome evolution and host range expansion.</title>
        <authorList>
            <person name="Wyka S.A."/>
            <person name="Mondo S.J."/>
            <person name="Liu M."/>
            <person name="Dettman J."/>
            <person name="Nalam V."/>
            <person name="Broders K.D."/>
        </authorList>
    </citation>
    <scope>NUCLEOTIDE SEQUENCE [LARGE SCALE GENOMIC DNA]</scope>
    <source>
        <strain evidence="2 3">LM576</strain>
    </source>
</reference>
<comment type="caution">
    <text evidence="2">The sequence shown here is derived from an EMBL/GenBank/DDBJ whole genome shotgun (WGS) entry which is preliminary data.</text>
</comment>
<dbReference type="EMBL" id="SRQM01000432">
    <property type="protein sequence ID" value="KAG6110442.1"/>
    <property type="molecule type" value="Genomic_DNA"/>
</dbReference>
<dbReference type="AlphaFoldDB" id="A0A9P7PY06"/>
<feature type="compositionally biased region" description="Basic and acidic residues" evidence="1">
    <location>
        <begin position="16"/>
        <end position="27"/>
    </location>
</feature>
<gene>
    <name evidence="2" type="ORF">E4U13_005382</name>
</gene>
<accession>A0A9P7PY06</accession>
<protein>
    <submittedName>
        <fullName evidence="2">Uncharacterized protein</fullName>
    </submittedName>
</protein>
<organism evidence="2 3">
    <name type="scientific">Claviceps humidiphila</name>
    <dbReference type="NCBI Taxonomy" id="1294629"/>
    <lineage>
        <taxon>Eukaryota</taxon>
        <taxon>Fungi</taxon>
        <taxon>Dikarya</taxon>
        <taxon>Ascomycota</taxon>
        <taxon>Pezizomycotina</taxon>
        <taxon>Sordariomycetes</taxon>
        <taxon>Hypocreomycetidae</taxon>
        <taxon>Hypocreales</taxon>
        <taxon>Clavicipitaceae</taxon>
        <taxon>Claviceps</taxon>
    </lineage>
</organism>
<sequence>MNLSNDADITAKNRHRVEEAFRSDADKPTTSQQTNALDGCMALHSEIWMNHFADSVRESCVAAGAEEYWYRA</sequence>
<evidence type="ECO:0000313" key="3">
    <source>
        <dbReference type="Proteomes" id="UP000732380"/>
    </source>
</evidence>
<evidence type="ECO:0000313" key="2">
    <source>
        <dbReference type="EMBL" id="KAG6110442.1"/>
    </source>
</evidence>
<dbReference type="Proteomes" id="UP000732380">
    <property type="component" value="Unassembled WGS sequence"/>
</dbReference>